<feature type="signal peptide" evidence="2">
    <location>
        <begin position="1"/>
        <end position="29"/>
    </location>
</feature>
<accession>A0AA41YVN1</accession>
<reference evidence="4" key="1">
    <citation type="submission" date="2022-09" db="EMBL/GenBank/DDBJ databases">
        <title>Rhodovastum sp. nov. RN2-1 isolated from soil in Seongnam, South Korea.</title>
        <authorList>
            <person name="Le N.T."/>
        </authorList>
    </citation>
    <scope>NUCLEOTIDE SEQUENCE</scope>
    <source>
        <strain evidence="4">RN2-1</strain>
    </source>
</reference>
<evidence type="ECO:0000313" key="4">
    <source>
        <dbReference type="EMBL" id="MCW3476232.1"/>
    </source>
</evidence>
<dbReference type="EMBL" id="JAPDNT010000017">
    <property type="protein sequence ID" value="MCW3476232.1"/>
    <property type="molecule type" value="Genomic_DNA"/>
</dbReference>
<name>A0AA41YVN1_9PROT</name>
<dbReference type="SUPFAM" id="SSF53850">
    <property type="entry name" value="Periplasmic binding protein-like II"/>
    <property type="match status" value="1"/>
</dbReference>
<reference evidence="4" key="2">
    <citation type="submission" date="2022-10" db="EMBL/GenBank/DDBJ databases">
        <authorList>
            <person name="Trinh H.N."/>
        </authorList>
    </citation>
    <scope>NUCLEOTIDE SEQUENCE</scope>
    <source>
        <strain evidence="4">RN2-1</strain>
    </source>
</reference>
<evidence type="ECO:0000256" key="1">
    <source>
        <dbReference type="ARBA" id="ARBA00022729"/>
    </source>
</evidence>
<evidence type="ECO:0000313" key="5">
    <source>
        <dbReference type="Proteomes" id="UP001165679"/>
    </source>
</evidence>
<feature type="chain" id="PRO_5041449727" evidence="2">
    <location>
        <begin position="30"/>
        <end position="282"/>
    </location>
</feature>
<proteinExistence type="predicted"/>
<dbReference type="InterPro" id="IPR001638">
    <property type="entry name" value="Solute-binding_3/MltF_N"/>
</dbReference>
<dbReference type="PANTHER" id="PTHR35936">
    <property type="entry name" value="MEMBRANE-BOUND LYTIC MUREIN TRANSGLYCOSYLASE F"/>
    <property type="match status" value="1"/>
</dbReference>
<keyword evidence="5" id="KW-1185">Reference proteome</keyword>
<protein>
    <submittedName>
        <fullName evidence="4">ABC transporter substrate-binding protein</fullName>
    </submittedName>
</protein>
<organism evidence="4 5">
    <name type="scientific">Limobrevibacterium gyesilva</name>
    <dbReference type="NCBI Taxonomy" id="2991712"/>
    <lineage>
        <taxon>Bacteria</taxon>
        <taxon>Pseudomonadati</taxon>
        <taxon>Pseudomonadota</taxon>
        <taxon>Alphaproteobacteria</taxon>
        <taxon>Acetobacterales</taxon>
        <taxon>Acetobacteraceae</taxon>
        <taxon>Limobrevibacterium</taxon>
    </lineage>
</organism>
<dbReference type="SMART" id="SM00062">
    <property type="entry name" value="PBPb"/>
    <property type="match status" value="1"/>
</dbReference>
<evidence type="ECO:0000256" key="2">
    <source>
        <dbReference type="SAM" id="SignalP"/>
    </source>
</evidence>
<dbReference type="AlphaFoldDB" id="A0AA41YVN1"/>
<dbReference type="CDD" id="cd13530">
    <property type="entry name" value="PBP2_peptides_like"/>
    <property type="match status" value="1"/>
</dbReference>
<feature type="domain" description="Solute-binding protein family 3/N-terminal" evidence="3">
    <location>
        <begin position="41"/>
        <end position="275"/>
    </location>
</feature>
<sequence length="282" mass="30338">MRIRLPSAGQFLSAVLLCAAIGLTPAARAESLLNKVKDKGVIVIGTSNDPPLSHIDPATKQAAGVLPDVLREFLSRQGIKARIEVVAMPFASLIPAVQSNRIDLMGDAMYIRPERQKVMDFTDVIFFNPESLDVAKGNPLKLHALSDLCGHSGGSYQGTVYIDMLKKASAACPAGKPIDVKQYPTIQNVFADLSAGRLDAGVVDGTLSAYAVRQNPSLSFELVADYKPEDKLDTACAFAVNKEDTSFIAAFNKVYAQMRSDGTAAKLFEKWGLSPSAFFLNP</sequence>
<comment type="caution">
    <text evidence="4">The sequence shown here is derived from an EMBL/GenBank/DDBJ whole genome shotgun (WGS) entry which is preliminary data.</text>
</comment>
<dbReference type="RefSeq" id="WP_264714999.1">
    <property type="nucleotide sequence ID" value="NZ_JAPDNT010000017.1"/>
</dbReference>
<dbReference type="Pfam" id="PF00497">
    <property type="entry name" value="SBP_bac_3"/>
    <property type="match status" value="1"/>
</dbReference>
<keyword evidence="1 2" id="KW-0732">Signal</keyword>
<dbReference type="Proteomes" id="UP001165679">
    <property type="component" value="Unassembled WGS sequence"/>
</dbReference>
<evidence type="ECO:0000259" key="3">
    <source>
        <dbReference type="SMART" id="SM00062"/>
    </source>
</evidence>
<dbReference type="PANTHER" id="PTHR35936:SF17">
    <property type="entry name" value="ARGININE-BINDING EXTRACELLULAR PROTEIN ARTP"/>
    <property type="match status" value="1"/>
</dbReference>
<gene>
    <name evidence="4" type="ORF">OL599_16770</name>
</gene>
<dbReference type="Gene3D" id="3.40.190.10">
    <property type="entry name" value="Periplasmic binding protein-like II"/>
    <property type="match status" value="2"/>
</dbReference>